<feature type="active site" evidence="4">
    <location>
        <position position="46"/>
    </location>
</feature>
<dbReference type="SUPFAM" id="SSF54975">
    <property type="entry name" value="Acylphosphatase/BLUF domain-like"/>
    <property type="match status" value="1"/>
</dbReference>
<organism evidence="7 8">
    <name type="scientific">Acidovorax delafieldii</name>
    <name type="common">Pseudomonas delafieldii</name>
    <dbReference type="NCBI Taxonomy" id="47920"/>
    <lineage>
        <taxon>Bacteria</taxon>
        <taxon>Pseudomonadati</taxon>
        <taxon>Pseudomonadota</taxon>
        <taxon>Betaproteobacteria</taxon>
        <taxon>Burkholderiales</taxon>
        <taxon>Comamonadaceae</taxon>
        <taxon>Acidovorax</taxon>
    </lineage>
</organism>
<comment type="caution">
    <text evidence="7">The sequence shown here is derived from an EMBL/GenBank/DDBJ whole genome shotgun (WGS) entry which is preliminary data.</text>
</comment>
<dbReference type="PROSITE" id="PS00151">
    <property type="entry name" value="ACYLPHOSPHATASE_2"/>
    <property type="match status" value="1"/>
</dbReference>
<evidence type="ECO:0000256" key="1">
    <source>
        <dbReference type="ARBA" id="ARBA00005614"/>
    </source>
</evidence>
<evidence type="ECO:0000256" key="4">
    <source>
        <dbReference type="PROSITE-ProRule" id="PRU00520"/>
    </source>
</evidence>
<protein>
    <recommendedName>
        <fullName evidence="2 4">acylphosphatase</fullName>
        <ecNumber evidence="2 4">3.6.1.7</ecNumber>
    </recommendedName>
</protein>
<dbReference type="AlphaFoldDB" id="A0A561XU80"/>
<gene>
    <name evidence="7" type="ORF">ATF69_1546</name>
</gene>
<name>A0A561XU80_ACIDE</name>
<dbReference type="InterPro" id="IPR001792">
    <property type="entry name" value="Acylphosphatase-like_dom"/>
</dbReference>
<dbReference type="GO" id="GO:0003998">
    <property type="term" value="F:acylphosphatase activity"/>
    <property type="evidence" value="ECO:0007669"/>
    <property type="project" value="UniProtKB-EC"/>
</dbReference>
<evidence type="ECO:0000256" key="5">
    <source>
        <dbReference type="RuleBase" id="RU004168"/>
    </source>
</evidence>
<reference evidence="7 8" key="1">
    <citation type="journal article" date="2015" name="Stand. Genomic Sci.">
        <title>Genomic Encyclopedia of Bacterial and Archaeal Type Strains, Phase III: the genomes of soil and plant-associated and newly described type strains.</title>
        <authorList>
            <person name="Whitman W.B."/>
            <person name="Woyke T."/>
            <person name="Klenk H.P."/>
            <person name="Zhou Y."/>
            <person name="Lilburn T.G."/>
            <person name="Beck B.J."/>
            <person name="De Vos P."/>
            <person name="Vandamme P."/>
            <person name="Eisen J.A."/>
            <person name="Garrity G."/>
            <person name="Hugenholtz P."/>
            <person name="Kyrpides N.C."/>
        </authorList>
    </citation>
    <scope>NUCLEOTIDE SEQUENCE [LARGE SCALE GENOMIC DNA]</scope>
    <source>
        <strain evidence="7 8">DSM 64</strain>
    </source>
</reference>
<dbReference type="Pfam" id="PF00708">
    <property type="entry name" value="Acylphosphatase"/>
    <property type="match status" value="1"/>
</dbReference>
<evidence type="ECO:0000259" key="6">
    <source>
        <dbReference type="PROSITE" id="PS51160"/>
    </source>
</evidence>
<dbReference type="Proteomes" id="UP000321485">
    <property type="component" value="Unassembled WGS sequence"/>
</dbReference>
<dbReference type="PROSITE" id="PS51160">
    <property type="entry name" value="ACYLPHOSPHATASE_3"/>
    <property type="match status" value="1"/>
</dbReference>
<comment type="catalytic activity">
    <reaction evidence="3 4">
        <text>an acyl phosphate + H2O = a carboxylate + phosphate + H(+)</text>
        <dbReference type="Rhea" id="RHEA:14965"/>
        <dbReference type="ChEBI" id="CHEBI:15377"/>
        <dbReference type="ChEBI" id="CHEBI:15378"/>
        <dbReference type="ChEBI" id="CHEBI:29067"/>
        <dbReference type="ChEBI" id="CHEBI:43474"/>
        <dbReference type="ChEBI" id="CHEBI:59918"/>
        <dbReference type="EC" id="3.6.1.7"/>
    </reaction>
</comment>
<dbReference type="EMBL" id="VJWE01000011">
    <property type="protein sequence ID" value="TWG39674.1"/>
    <property type="molecule type" value="Genomic_DNA"/>
</dbReference>
<dbReference type="PANTHER" id="PTHR47268">
    <property type="entry name" value="ACYLPHOSPHATASE"/>
    <property type="match status" value="1"/>
</dbReference>
<keyword evidence="4" id="KW-0378">Hydrolase</keyword>
<dbReference type="Gene3D" id="3.30.70.100">
    <property type="match status" value="1"/>
</dbReference>
<sequence>MPPMNAEPHSTITRHLLITGQVQGVGYRWSMVQAANRLGVTGWVRNREDGRVEACAWGPEPAVLALIDWAHQGPAHARVDRVVVGNVPDGGEAPQGFTQRETV</sequence>
<evidence type="ECO:0000313" key="8">
    <source>
        <dbReference type="Proteomes" id="UP000321485"/>
    </source>
</evidence>
<dbReference type="PRINTS" id="PR00112">
    <property type="entry name" value="ACYLPHPHTASE"/>
</dbReference>
<dbReference type="InterPro" id="IPR020456">
    <property type="entry name" value="Acylphosphatase"/>
</dbReference>
<dbReference type="PANTHER" id="PTHR47268:SF4">
    <property type="entry name" value="ACYLPHOSPHATASE"/>
    <property type="match status" value="1"/>
</dbReference>
<comment type="similarity">
    <text evidence="1 5">Belongs to the acylphosphatase family.</text>
</comment>
<proteinExistence type="inferred from homology"/>
<dbReference type="EC" id="3.6.1.7" evidence="2 4"/>
<evidence type="ECO:0000313" key="7">
    <source>
        <dbReference type="EMBL" id="TWG39674.1"/>
    </source>
</evidence>
<dbReference type="InterPro" id="IPR036046">
    <property type="entry name" value="Acylphosphatase-like_dom_sf"/>
</dbReference>
<accession>A0A561XU80</accession>
<dbReference type="InterPro" id="IPR017968">
    <property type="entry name" value="Acylphosphatase_CS"/>
</dbReference>
<feature type="domain" description="Acylphosphatase-like" evidence="6">
    <location>
        <begin position="13"/>
        <end position="101"/>
    </location>
</feature>
<evidence type="ECO:0000256" key="3">
    <source>
        <dbReference type="ARBA" id="ARBA00047645"/>
    </source>
</evidence>
<evidence type="ECO:0000256" key="2">
    <source>
        <dbReference type="ARBA" id="ARBA00012150"/>
    </source>
</evidence>
<feature type="active site" evidence="4">
    <location>
        <position position="28"/>
    </location>
</feature>